<evidence type="ECO:0000256" key="8">
    <source>
        <dbReference type="ARBA" id="ARBA00023004"/>
    </source>
</evidence>
<dbReference type="AlphaFoldDB" id="A0A2A6Z971"/>
<keyword evidence="3" id="KW-0547">Nucleotide-binding</keyword>
<dbReference type="PANTHER" id="PTHR11472">
    <property type="entry name" value="DNA REPAIR DEAD HELICASE RAD3/XP-D SUBFAMILY MEMBER"/>
    <property type="match status" value="1"/>
</dbReference>
<dbReference type="SUPFAM" id="SSF52540">
    <property type="entry name" value="P-loop containing nucleoside triphosphate hydrolases"/>
    <property type="match status" value="2"/>
</dbReference>
<dbReference type="InterPro" id="IPR010614">
    <property type="entry name" value="RAD3-like_helicase_DEAD"/>
</dbReference>
<dbReference type="Gene3D" id="1.10.30.20">
    <property type="entry name" value="Bacterial XPD DNA helicase, FeS cluster domain"/>
    <property type="match status" value="1"/>
</dbReference>
<dbReference type="InterPro" id="IPR027417">
    <property type="entry name" value="P-loop_NTPase"/>
</dbReference>
<keyword evidence="9" id="KW-0411">Iron-sulfur</keyword>
<dbReference type="Pfam" id="PF13307">
    <property type="entry name" value="Helicase_C_2"/>
    <property type="match status" value="1"/>
</dbReference>
<evidence type="ECO:0000256" key="6">
    <source>
        <dbReference type="ARBA" id="ARBA00022806"/>
    </source>
</evidence>
<sequence length="828" mass="91931">MATVHLPIRQLVEFLLRTGSIDSRFTGFDRALEGAHIHRKLQKAAGGGYQAEVFLSVERQAEDITFTLEGRADGIFTDETGTVVIDEIKTTAVPPEEITEDINPCHWAQGMVYGAIYAAQQSLPELNVRLTYYQIDTDQIIRFIRRFTQQELDEFLDKLLCQYAPWAQRRIEWDVKRTQSLAALQFPFAQYRPGQRAMAGEIYRACRAGKTADCKGGTRLFCQAPTGIGKTMSALFPALKAMGEGNGEKLFYLTARNTTQTAAEDALTRLHTAQPELALRSVTLTAKEKVCLHPDAEGHPACLPELCPYANGYYDRIKDALTALLDGTGSFDRAALAGAAKRFSVCPFELGLDLSEWCDVVMGDYNYLFDPVVHLKRFFDSSGDWLFLVDEAHNLPDRARAMYSARFCKSSLTEAKRALGKGKSALKTALTKADKALLEARKACIQLAPRHSSQTDAADPAQTSLLPENTVPALKLPEPLYAQDSTVFLQEPPSALLSPLRAVQAPLQDWLEANPDAEAHAQLLELYFAVQDITRAAERYDSHFVTQLTARGRELELQLLCLDPAPFVDASLAAGRSAALFSATLAPPSFYRSVLGCSDARAVALDSPFPAENLGLYCLPNISTRYRDREASVQAVSDALAQLVQARTGNYFAFFPSYAYLRQVHEDFAARYPGIRTLVQESRLDDAARAEFLAQFVPDPAETLLGFGVMGGIFGEGVDLAGSRLIGCAIVGVGLPQVNPQQEMLRRYYDAQNGFGFDYAYRYPGMNKVLQAAGRVIRTPEDRGAVLLLDDRFAQQEYIRLFPPHWRHIRYLRSCEELAAALQDFWNK</sequence>
<evidence type="ECO:0000259" key="14">
    <source>
        <dbReference type="PROSITE" id="PS51193"/>
    </source>
</evidence>
<dbReference type="GO" id="GO:0006281">
    <property type="term" value="P:DNA repair"/>
    <property type="evidence" value="ECO:0007669"/>
    <property type="project" value="UniProtKB-KW"/>
</dbReference>
<dbReference type="Gene3D" id="3.90.320.10">
    <property type="match status" value="1"/>
</dbReference>
<dbReference type="PROSITE" id="PS51193">
    <property type="entry name" value="HELICASE_ATP_BIND_2"/>
    <property type="match status" value="1"/>
</dbReference>
<evidence type="ECO:0000256" key="3">
    <source>
        <dbReference type="ARBA" id="ARBA00022741"/>
    </source>
</evidence>
<reference evidence="15 16" key="1">
    <citation type="journal article" date="2017" name="Front. Microbiol.">
        <title>New Insights into the Diversity of the Genus Faecalibacterium.</title>
        <authorList>
            <person name="Benevides L."/>
            <person name="Burman S."/>
            <person name="Martin R."/>
            <person name="Robert V."/>
            <person name="Thomas M."/>
            <person name="Miquel S."/>
            <person name="Chain F."/>
            <person name="Sokol H."/>
            <person name="Bermudez-Humaran L.G."/>
            <person name="Morrison M."/>
            <person name="Langella P."/>
            <person name="Azevedo V.A."/>
            <person name="Chatel J.M."/>
            <person name="Soares S."/>
        </authorList>
    </citation>
    <scope>NUCLEOTIDE SEQUENCE [LARGE SCALE GENOMIC DNA]</scope>
    <source>
        <strain evidence="16">CNCM I-4540</strain>
    </source>
</reference>
<dbReference type="EMBL" id="NMTQ01000036">
    <property type="protein sequence ID" value="PDX57913.1"/>
    <property type="molecule type" value="Genomic_DNA"/>
</dbReference>
<evidence type="ECO:0000256" key="12">
    <source>
        <dbReference type="ARBA" id="ARBA00023235"/>
    </source>
</evidence>
<dbReference type="GO" id="GO:0016818">
    <property type="term" value="F:hydrolase activity, acting on acid anhydrides, in phosphorus-containing anhydrides"/>
    <property type="evidence" value="ECO:0007669"/>
    <property type="project" value="InterPro"/>
</dbReference>
<comment type="similarity">
    <text evidence="13">Belongs to the helicase family. DinG subfamily.</text>
</comment>
<dbReference type="GO" id="GO:0046872">
    <property type="term" value="F:metal ion binding"/>
    <property type="evidence" value="ECO:0007669"/>
    <property type="project" value="UniProtKB-KW"/>
</dbReference>
<dbReference type="Gene3D" id="1.10.275.40">
    <property type="match status" value="1"/>
</dbReference>
<keyword evidence="7" id="KW-0067">ATP-binding</keyword>
<keyword evidence="8" id="KW-0408">Iron</keyword>
<keyword evidence="2" id="KW-0479">Metal-binding</keyword>
<keyword evidence="11" id="KW-0234">DNA repair</keyword>
<keyword evidence="4" id="KW-0227">DNA damage</keyword>
<dbReference type="SMART" id="SM00488">
    <property type="entry name" value="DEXDc2"/>
    <property type="match status" value="1"/>
</dbReference>
<dbReference type="GO" id="GO:0003677">
    <property type="term" value="F:DNA binding"/>
    <property type="evidence" value="ECO:0007669"/>
    <property type="project" value="UniProtKB-KW"/>
</dbReference>
<dbReference type="InterPro" id="IPR014013">
    <property type="entry name" value="Helic_SF1/SF2_ATP-bd_DinG/Rad3"/>
</dbReference>
<dbReference type="GO" id="GO:0051539">
    <property type="term" value="F:4 iron, 4 sulfur cluster binding"/>
    <property type="evidence" value="ECO:0007669"/>
    <property type="project" value="UniProtKB-KW"/>
</dbReference>
<dbReference type="GO" id="GO:0005524">
    <property type="term" value="F:ATP binding"/>
    <property type="evidence" value="ECO:0007669"/>
    <property type="project" value="UniProtKB-KW"/>
</dbReference>
<dbReference type="GO" id="GO:0003678">
    <property type="term" value="F:DNA helicase activity"/>
    <property type="evidence" value="ECO:0007669"/>
    <property type="project" value="InterPro"/>
</dbReference>
<dbReference type="SMART" id="SM00491">
    <property type="entry name" value="HELICc2"/>
    <property type="match status" value="1"/>
</dbReference>
<dbReference type="PANTHER" id="PTHR11472:SF34">
    <property type="entry name" value="REGULATOR OF TELOMERE ELONGATION HELICASE 1"/>
    <property type="match status" value="1"/>
</dbReference>
<dbReference type="InterPro" id="IPR006554">
    <property type="entry name" value="Helicase-like_DEXD_c2"/>
</dbReference>
<keyword evidence="5" id="KW-0378">Hydrolase</keyword>
<dbReference type="InterPro" id="IPR042493">
    <property type="entry name" value="XPD_DNA_FeS"/>
</dbReference>
<evidence type="ECO:0000256" key="4">
    <source>
        <dbReference type="ARBA" id="ARBA00022763"/>
    </source>
</evidence>
<dbReference type="InterPro" id="IPR006555">
    <property type="entry name" value="ATP-dep_Helicase_C"/>
</dbReference>
<accession>A0A2A6Z971</accession>
<evidence type="ECO:0000313" key="16">
    <source>
        <dbReference type="Proteomes" id="UP000220752"/>
    </source>
</evidence>
<proteinExistence type="inferred from homology"/>
<keyword evidence="10" id="KW-0238">DNA-binding</keyword>
<keyword evidence="1" id="KW-0004">4Fe-4S</keyword>
<keyword evidence="16" id="KW-1185">Reference proteome</keyword>
<dbReference type="Pfam" id="PF06733">
    <property type="entry name" value="DEAD_2"/>
    <property type="match status" value="1"/>
</dbReference>
<evidence type="ECO:0000256" key="2">
    <source>
        <dbReference type="ARBA" id="ARBA00022723"/>
    </source>
</evidence>
<dbReference type="InterPro" id="IPR045028">
    <property type="entry name" value="DinG/Rad3-like"/>
</dbReference>
<keyword evidence="6 15" id="KW-0347">Helicase</keyword>
<evidence type="ECO:0000256" key="11">
    <source>
        <dbReference type="ARBA" id="ARBA00023204"/>
    </source>
</evidence>
<evidence type="ECO:0000256" key="9">
    <source>
        <dbReference type="ARBA" id="ARBA00023014"/>
    </source>
</evidence>
<evidence type="ECO:0000256" key="10">
    <source>
        <dbReference type="ARBA" id="ARBA00023125"/>
    </source>
</evidence>
<keyword evidence="12" id="KW-0413">Isomerase</keyword>
<dbReference type="Gene3D" id="3.40.50.300">
    <property type="entry name" value="P-loop containing nucleotide triphosphate hydrolases"/>
    <property type="match status" value="2"/>
</dbReference>
<comment type="caution">
    <text evidence="15">The sequence shown here is derived from an EMBL/GenBank/DDBJ whole genome shotgun (WGS) entry which is preliminary data.</text>
</comment>
<dbReference type="Proteomes" id="UP000220752">
    <property type="component" value="Unassembled WGS sequence"/>
</dbReference>
<evidence type="ECO:0000313" key="15">
    <source>
        <dbReference type="EMBL" id="PDX57913.1"/>
    </source>
</evidence>
<feature type="domain" description="Helicase ATP-binding" evidence="14">
    <location>
        <begin position="181"/>
        <end position="442"/>
    </location>
</feature>
<evidence type="ECO:0000256" key="7">
    <source>
        <dbReference type="ARBA" id="ARBA00022840"/>
    </source>
</evidence>
<evidence type="ECO:0000256" key="13">
    <source>
        <dbReference type="ARBA" id="ARBA00038058"/>
    </source>
</evidence>
<protein>
    <submittedName>
        <fullName evidence="15">ATP-dependent helicase</fullName>
    </submittedName>
</protein>
<evidence type="ECO:0000256" key="5">
    <source>
        <dbReference type="ARBA" id="ARBA00022801"/>
    </source>
</evidence>
<name>A0A2A6Z971_9FIRM</name>
<organism evidence="15 16">
    <name type="scientific">Faecalibacterium langellae</name>
    <dbReference type="NCBI Taxonomy" id="3435293"/>
    <lineage>
        <taxon>Bacteria</taxon>
        <taxon>Bacillati</taxon>
        <taxon>Bacillota</taxon>
        <taxon>Clostridia</taxon>
        <taxon>Eubacteriales</taxon>
        <taxon>Oscillospiraceae</taxon>
        <taxon>Faecalibacterium</taxon>
    </lineage>
</organism>
<gene>
    <name evidence="15" type="ORF">CGS46_11120</name>
</gene>
<dbReference type="InterPro" id="IPR011604">
    <property type="entry name" value="PDDEXK-like_dom_sf"/>
</dbReference>
<evidence type="ECO:0000256" key="1">
    <source>
        <dbReference type="ARBA" id="ARBA00022485"/>
    </source>
</evidence>